<feature type="transmembrane region" description="Helical" evidence="3">
    <location>
        <begin position="756"/>
        <end position="773"/>
    </location>
</feature>
<feature type="transmembrane region" description="Helical" evidence="3">
    <location>
        <begin position="730"/>
        <end position="750"/>
    </location>
</feature>
<dbReference type="Proteomes" id="UP000178735">
    <property type="component" value="Unassembled WGS sequence"/>
</dbReference>
<feature type="transmembrane region" description="Helical" evidence="3">
    <location>
        <begin position="1993"/>
        <end position="2012"/>
    </location>
</feature>
<evidence type="ECO:0000313" key="5">
    <source>
        <dbReference type="Proteomes" id="UP000178735"/>
    </source>
</evidence>
<feature type="region of interest" description="Disordered" evidence="2">
    <location>
        <begin position="1143"/>
        <end position="1175"/>
    </location>
</feature>
<keyword evidence="3" id="KW-0812">Transmembrane</keyword>
<organism evidence="4 5">
    <name type="scientific">Candidatus Wallbacteria bacterium GWC2_49_35</name>
    <dbReference type="NCBI Taxonomy" id="1817813"/>
    <lineage>
        <taxon>Bacteria</taxon>
        <taxon>Candidatus Walliibacteriota</taxon>
    </lineage>
</organism>
<reference evidence="4 5" key="1">
    <citation type="journal article" date="2016" name="Nat. Commun.">
        <title>Thousands of microbial genomes shed light on interconnected biogeochemical processes in an aquifer system.</title>
        <authorList>
            <person name="Anantharaman K."/>
            <person name="Brown C.T."/>
            <person name="Hug L.A."/>
            <person name="Sharon I."/>
            <person name="Castelle C.J."/>
            <person name="Probst A.J."/>
            <person name="Thomas B.C."/>
            <person name="Singh A."/>
            <person name="Wilkins M.J."/>
            <person name="Karaoz U."/>
            <person name="Brodie E.L."/>
            <person name="Williams K.H."/>
            <person name="Hubbard S.S."/>
            <person name="Banfield J.F."/>
        </authorList>
    </citation>
    <scope>NUCLEOTIDE SEQUENCE [LARGE SCALE GENOMIC DNA]</scope>
</reference>
<dbReference type="EMBL" id="MGFH01000146">
    <property type="protein sequence ID" value="OGM04337.1"/>
    <property type="molecule type" value="Genomic_DNA"/>
</dbReference>
<evidence type="ECO:0000256" key="2">
    <source>
        <dbReference type="SAM" id="MobiDB-lite"/>
    </source>
</evidence>
<feature type="transmembrane region" description="Helical" evidence="3">
    <location>
        <begin position="2018"/>
        <end position="2039"/>
    </location>
</feature>
<feature type="compositionally biased region" description="Gly residues" evidence="2">
    <location>
        <begin position="1162"/>
        <end position="1175"/>
    </location>
</feature>
<feature type="transmembrane region" description="Helical" evidence="3">
    <location>
        <begin position="1183"/>
        <end position="1208"/>
    </location>
</feature>
<gene>
    <name evidence="4" type="ORF">A2008_04705</name>
</gene>
<keyword evidence="1" id="KW-0175">Coiled coil</keyword>
<dbReference type="SUPFAM" id="SSF54523">
    <property type="entry name" value="Pili subunits"/>
    <property type="match status" value="1"/>
</dbReference>
<comment type="caution">
    <text evidence="4">The sequence shown here is derived from an EMBL/GenBank/DDBJ whole genome shotgun (WGS) entry which is preliminary data.</text>
</comment>
<keyword evidence="3" id="KW-1133">Transmembrane helix</keyword>
<dbReference type="STRING" id="1817813.A2008_04705"/>
<name>A0A1F7WP98_9BACT</name>
<feature type="transmembrane region" description="Helical" evidence="3">
    <location>
        <begin position="1060"/>
        <end position="1079"/>
    </location>
</feature>
<feature type="transmembrane region" description="Helical" evidence="3">
    <location>
        <begin position="1029"/>
        <end position="1048"/>
    </location>
</feature>
<feature type="region of interest" description="Disordered" evidence="2">
    <location>
        <begin position="913"/>
        <end position="960"/>
    </location>
</feature>
<feature type="transmembrane region" description="Helical" evidence="3">
    <location>
        <begin position="705"/>
        <end position="723"/>
    </location>
</feature>
<evidence type="ECO:0000313" key="4">
    <source>
        <dbReference type="EMBL" id="OGM04337.1"/>
    </source>
</evidence>
<keyword evidence="3" id="KW-0472">Membrane</keyword>
<feature type="transmembrane region" description="Helical" evidence="3">
    <location>
        <begin position="1085"/>
        <end position="1104"/>
    </location>
</feature>
<feature type="transmembrane region" description="Helical" evidence="3">
    <location>
        <begin position="780"/>
        <end position="802"/>
    </location>
</feature>
<dbReference type="InterPro" id="IPR045584">
    <property type="entry name" value="Pilin-like"/>
</dbReference>
<protein>
    <submittedName>
        <fullName evidence="4">Uncharacterized protein</fullName>
    </submittedName>
</protein>
<sequence length="2049" mass="225521">MERGTFKAAAVRVNYSGVIWLKPAAAVIAALFFLTTFFSFAPAAAEDDVTLPGKHTLRPMSKFKVVMPFADISKIFENNRMVMIDYEELDRLVDKNNKMIAERYPQGVIKDKEPPADYIINSASYKFVKDHDNVLCGLDIEFSVLADDRFVLVPLIGGSLALSDAVIDDTIPVIISEPLTSKGEDNAAQQIQQSINYQQNNINAPPVVQTSDPDYSYQRNVMNEGVSRRAGQGAAAASRYSLLVSKKGAHTLSLRFLLTPKKEGAQYSFFVLTPNSPKNTVLFMHDNADAVIKMIPAIGERAFIHPETKKQALEADFGFSERLHFTYYSITAEEKKAIETAAAPGAESGTGETALSPEDGGTLEIETAAAPEKYEAEPAAVGCNVKSIYSIGDGLIRGNHDITFNIIKGQMSRFSLEMPINTDIDEVLTDNYDKRQIRQVRTANGASDYSSVEVFLKYPVTTEFNLTITTITKIDDASSEVIMPELAFHGVESERGHVAVCALTNVKIGLSADPFNLERIDAQELPERIKFSVVSPILFAFKYYKHPYRARLALTKYSDSEVLASVLTSSVVNTFITSQGRAVSSCEFRIKNNGMPFLKLMPDDTVEILDGALVNDKLVKVSYDQDANFKIPIVKSQYVNEDILEYPIRFKTSSATPKLSIFGGVTLSLPRTEVPSMHLKWRVYTADGYMFYNMRGVPDLKQTPAVPLIYQIPLNFINTLVAIYKSPHSVSFLIISFMIVVLAFIGYVIYMGGEKAYEMGVFSAIWNFIYNLFARIFSFIFSHAISLIILIVILGLLAAMSVPNFNRARHESKSKSCVANMRTIEGAVELFMMENGSVTSMDVNTLQRMGYLKAVPQCPDGYSYQIEIGRGSGAMTDVICPKHGRLGLQETSDKTKGLGGAKGDEGGFAARYDSSPAPPASSVSMQTSNEMREVKSEVSDLDEESDYNAPSKKGMRSKDMKVSGKVQYKMKINAEDRLRAERRSRPESRGIFSVPIALPKTGHSTVVEKRFVMSGEEVTLKLSYMSVKMYRALLAVLVFMGLLIPFAASRALFNAQGAPLFILAALSLLLALEAANAMIPETAGASQLGILAGIIIFALSKTVAKLSNPRVMSKLIDMLKTPVTSTDTAGTGVVIPAPLKTGAADAKTPADGGQTGPDGKTPDGGGNGGNGGTGGGPGPKTGLIIFVIFALAAAFALAPVSAGTALAAPPENHQIELNYNPSTLEVQTFYMLDMAMRPNEKKVMLPYTDLKYLIDSVNSMEYTADSKELTAPAAPPYRAMIKKATLTGTIKLDVAELTLEYFIDVFDDNYTGVELIGGDIALTAAESYLIKPYSFGFYGMSDNYIDKFERAYKSKTDREKISRYRQAKSFDTVSRYENFKVNPAERKYSALFEDPGEYMVKISFKTNVIFNDNAYYFNLYPAKSACMKVSLATPAEYDLIADNMIVESRAKEGSGADARNITSGGLIPADAYSFRLTLAEQARRERERAKLEEERRMREARERLLALKSEEVTVITKKIEPRVTLVSACRLTVDEERFSGLADWRYNIQNTELRELAFEIPRNTMITLVEGAGVYDWKVTGGDNGGAGTSEAAAAPRELKVMFKNPIRGAVNIKTGFETEIFNMKAPVKVPFIRPAGADEYKGFLAIDAAVNAEVSVTGEVETNLVPIDEKEIPALPSGYASSSVLFAYKFSKKPDNLLLEIKKHIDIAAIPCAIDIANYKTFVTREGHMITSAYYEVRNNNVQFLELKLPAGSEPWSLKVGERLFKPGSGKGGVIYIPLLKSPDDGQNFMPFAVSLVYFTKTPAFGVIGGGRMELPRPGVLCSKVNWEIHFIDEYNMFNFRTNLRKEELKSSSDFMEKSSASRRSTVSIEQMLDMQYKKMAVTNARGAYGETQSSVPASSAGAASYGSGSGATVKSRMPVSITVPSTANVHHFTVESLEKINDVNDATVFYVKYSFYSKPVFDLLTFIGYLFGVALVLLLLIALFKTGSYRPVLITFAVSIVYVSALEYITGGTIQYFMFGFVMAALLYAAHFIVRLNEEERRFLKIK</sequence>
<evidence type="ECO:0000256" key="1">
    <source>
        <dbReference type="SAM" id="Coils"/>
    </source>
</evidence>
<proteinExistence type="predicted"/>
<dbReference type="Gene3D" id="3.30.700.10">
    <property type="entry name" value="Glycoprotein, Type 4 Pilin"/>
    <property type="match status" value="1"/>
</dbReference>
<accession>A0A1F7WP98</accession>
<feature type="transmembrane region" description="Helical" evidence="3">
    <location>
        <begin position="1965"/>
        <end position="1986"/>
    </location>
</feature>
<evidence type="ECO:0000256" key="3">
    <source>
        <dbReference type="SAM" id="Phobius"/>
    </source>
</evidence>
<feature type="coiled-coil region" evidence="1">
    <location>
        <begin position="1479"/>
        <end position="1510"/>
    </location>
</feature>